<evidence type="ECO:0008006" key="6">
    <source>
        <dbReference type="Google" id="ProtNLM"/>
    </source>
</evidence>
<keyword evidence="5" id="KW-1185">Reference proteome</keyword>
<dbReference type="GO" id="GO:0032259">
    <property type="term" value="P:methylation"/>
    <property type="evidence" value="ECO:0007669"/>
    <property type="project" value="UniProtKB-KW"/>
</dbReference>
<dbReference type="Gene3D" id="3.40.50.150">
    <property type="entry name" value="Vaccinia Virus protein VP39"/>
    <property type="match status" value="1"/>
</dbReference>
<dbReference type="CDD" id="cd02440">
    <property type="entry name" value="AdoMet_MTases"/>
    <property type="match status" value="1"/>
</dbReference>
<comment type="similarity">
    <text evidence="1">Belongs to the methyltransferase superfamily. METL family.</text>
</comment>
<organism evidence="4 5">
    <name type="scientific">Elliptochloris bilobata</name>
    <dbReference type="NCBI Taxonomy" id="381761"/>
    <lineage>
        <taxon>Eukaryota</taxon>
        <taxon>Viridiplantae</taxon>
        <taxon>Chlorophyta</taxon>
        <taxon>core chlorophytes</taxon>
        <taxon>Trebouxiophyceae</taxon>
        <taxon>Trebouxiophyceae incertae sedis</taxon>
        <taxon>Elliptochloris clade</taxon>
        <taxon>Elliptochloris</taxon>
    </lineage>
</organism>
<dbReference type="SUPFAM" id="SSF53335">
    <property type="entry name" value="S-adenosyl-L-methionine-dependent methyltransferases"/>
    <property type="match status" value="1"/>
</dbReference>
<evidence type="ECO:0000256" key="3">
    <source>
        <dbReference type="ARBA" id="ARBA00022679"/>
    </source>
</evidence>
<dbReference type="InterPro" id="IPR029063">
    <property type="entry name" value="SAM-dependent_MTases_sf"/>
</dbReference>
<evidence type="ECO:0000256" key="2">
    <source>
        <dbReference type="ARBA" id="ARBA00022603"/>
    </source>
</evidence>
<evidence type="ECO:0000313" key="5">
    <source>
        <dbReference type="Proteomes" id="UP001445335"/>
    </source>
</evidence>
<dbReference type="Pfam" id="PF13489">
    <property type="entry name" value="Methyltransf_23"/>
    <property type="match status" value="1"/>
</dbReference>
<keyword evidence="2" id="KW-0489">Methyltransferase</keyword>
<protein>
    <recommendedName>
        <fullName evidence="6">Methyltransferase-like protein</fullName>
    </recommendedName>
</protein>
<evidence type="ECO:0000313" key="4">
    <source>
        <dbReference type="EMBL" id="KAK9841962.1"/>
    </source>
</evidence>
<reference evidence="4 5" key="1">
    <citation type="journal article" date="2024" name="Nat. Commun.">
        <title>Phylogenomics reveals the evolutionary origins of lichenization in chlorophyte algae.</title>
        <authorList>
            <person name="Puginier C."/>
            <person name="Libourel C."/>
            <person name="Otte J."/>
            <person name="Skaloud P."/>
            <person name="Haon M."/>
            <person name="Grisel S."/>
            <person name="Petersen M."/>
            <person name="Berrin J.G."/>
            <person name="Delaux P.M."/>
            <person name="Dal Grande F."/>
            <person name="Keller J."/>
        </authorList>
    </citation>
    <scope>NUCLEOTIDE SEQUENCE [LARGE SCALE GENOMIC DNA]</scope>
    <source>
        <strain evidence="4 5">SAG 245.80</strain>
    </source>
</reference>
<dbReference type="PANTHER" id="PTHR22809">
    <property type="entry name" value="METHYLTRANSFERASE-RELATED"/>
    <property type="match status" value="1"/>
</dbReference>
<name>A0AAW1S7I3_9CHLO</name>
<gene>
    <name evidence="4" type="ORF">WJX81_001465</name>
</gene>
<dbReference type="Proteomes" id="UP001445335">
    <property type="component" value="Unassembled WGS sequence"/>
</dbReference>
<keyword evidence="3" id="KW-0808">Transferase</keyword>
<evidence type="ECO:0000256" key="1">
    <source>
        <dbReference type="ARBA" id="ARBA00009725"/>
    </source>
</evidence>
<sequence>MERFVGGRAPAASEYHCRDFEWEEVRRDAEAALEAELAVLRSDSPGSDKVELANRHQALPLASGTGRRGRGVAPVQPWGDDAANWERFHLRCNKSARFYKERRYLLLEFPALARTDPSPRVVELGCGAGSSLLPVLKANPGARAIATDLSPAAVDMFRSAAASAGICLSRYEALVFDAADSLGLNPLDGANADCCLLVFTLGALREEAMPRMLRSAFQALRPGGLLMFRDHGLYDVTQLRWPPAQRLARNLCHRQDGTTAYFFEPDRLRQLVEGAGFVARECEWACTRLLNRKRGLEMRRVFVHGLFERPLES</sequence>
<comment type="caution">
    <text evidence="4">The sequence shown here is derived from an EMBL/GenBank/DDBJ whole genome shotgun (WGS) entry which is preliminary data.</text>
</comment>
<dbReference type="AlphaFoldDB" id="A0AAW1S7I3"/>
<dbReference type="GO" id="GO:0008173">
    <property type="term" value="F:RNA methyltransferase activity"/>
    <property type="evidence" value="ECO:0007669"/>
    <property type="project" value="UniProtKB-ARBA"/>
</dbReference>
<accession>A0AAW1S7I3</accession>
<dbReference type="InterPro" id="IPR026113">
    <property type="entry name" value="METTL2/6/8-like"/>
</dbReference>
<proteinExistence type="inferred from homology"/>
<dbReference type="PANTHER" id="PTHR22809:SF14">
    <property type="entry name" value="TRNA N(3)-METHYLCYTIDINE METHYLTRANSFERASE"/>
    <property type="match status" value="1"/>
</dbReference>
<dbReference type="EMBL" id="JALJOU010000009">
    <property type="protein sequence ID" value="KAK9841962.1"/>
    <property type="molecule type" value="Genomic_DNA"/>
</dbReference>
<dbReference type="GO" id="GO:0008757">
    <property type="term" value="F:S-adenosylmethionine-dependent methyltransferase activity"/>
    <property type="evidence" value="ECO:0007669"/>
    <property type="project" value="UniProtKB-ARBA"/>
</dbReference>